<dbReference type="Proteomes" id="UP000186868">
    <property type="component" value="Unassembled WGS sequence"/>
</dbReference>
<evidence type="ECO:0000313" key="3">
    <source>
        <dbReference type="Proteomes" id="UP000186868"/>
    </source>
</evidence>
<accession>A0A1U7HI45</accession>
<protein>
    <submittedName>
        <fullName evidence="2">Uncharacterized protein</fullName>
    </submittedName>
</protein>
<gene>
    <name evidence="2" type="ORF">NIES593_10540</name>
</gene>
<dbReference type="STRING" id="1921803.NIES593_10540"/>
<keyword evidence="1" id="KW-0472">Membrane</keyword>
<dbReference type="EMBL" id="MRCB01000010">
    <property type="protein sequence ID" value="OKH23266.1"/>
    <property type="molecule type" value="Genomic_DNA"/>
</dbReference>
<dbReference type="OrthoDB" id="514266at2"/>
<feature type="transmembrane region" description="Helical" evidence="1">
    <location>
        <begin position="76"/>
        <end position="97"/>
    </location>
</feature>
<keyword evidence="1" id="KW-1133">Transmembrane helix</keyword>
<name>A0A1U7HI45_9CYAN</name>
<evidence type="ECO:0000256" key="1">
    <source>
        <dbReference type="SAM" id="Phobius"/>
    </source>
</evidence>
<sequence>MLDFISVLNFSHHHCIAICAFLVPANLLITLQTLAMVLLTRPQSHIRWSVAIAACLASILVLHVGTWFAIGVVTPVTFILLGLASTCLTLNLWTANYPSTFQRLLRMAPSILT</sequence>
<feature type="transmembrane region" description="Helical" evidence="1">
    <location>
        <begin position="50"/>
        <end position="70"/>
    </location>
</feature>
<proteinExistence type="predicted"/>
<feature type="transmembrane region" description="Helical" evidence="1">
    <location>
        <begin position="15"/>
        <end position="38"/>
    </location>
</feature>
<comment type="caution">
    <text evidence="2">The sequence shown here is derived from an EMBL/GenBank/DDBJ whole genome shotgun (WGS) entry which is preliminary data.</text>
</comment>
<dbReference type="AlphaFoldDB" id="A0A1U7HI45"/>
<reference evidence="2 3" key="1">
    <citation type="submission" date="2016-11" db="EMBL/GenBank/DDBJ databases">
        <title>Draft Genome Sequences of Nine Cyanobacterial Strains from Diverse Habitats.</title>
        <authorList>
            <person name="Zhu T."/>
            <person name="Hou S."/>
            <person name="Lu X."/>
            <person name="Hess W.R."/>
        </authorList>
    </citation>
    <scope>NUCLEOTIDE SEQUENCE [LARGE SCALE GENOMIC DNA]</scope>
    <source>
        <strain evidence="2 3">NIES-593</strain>
    </source>
</reference>
<dbReference type="RefSeq" id="WP_073599543.1">
    <property type="nucleotide sequence ID" value="NZ_MRCB01000010.1"/>
</dbReference>
<organism evidence="2 3">
    <name type="scientific">Hydrococcus rivularis NIES-593</name>
    <dbReference type="NCBI Taxonomy" id="1921803"/>
    <lineage>
        <taxon>Bacteria</taxon>
        <taxon>Bacillati</taxon>
        <taxon>Cyanobacteriota</taxon>
        <taxon>Cyanophyceae</taxon>
        <taxon>Pleurocapsales</taxon>
        <taxon>Hydrococcaceae</taxon>
        <taxon>Hydrococcus</taxon>
    </lineage>
</organism>
<keyword evidence="3" id="KW-1185">Reference proteome</keyword>
<keyword evidence="1" id="KW-0812">Transmembrane</keyword>
<evidence type="ECO:0000313" key="2">
    <source>
        <dbReference type="EMBL" id="OKH23266.1"/>
    </source>
</evidence>